<dbReference type="OrthoDB" id="9813719at2"/>
<evidence type="ECO:0000256" key="1">
    <source>
        <dbReference type="ARBA" id="ARBA00022603"/>
    </source>
</evidence>
<dbReference type="PANTHER" id="PTHR10629:SF52">
    <property type="entry name" value="DNA (CYTOSINE-5)-METHYLTRANSFERASE 1"/>
    <property type="match status" value="1"/>
</dbReference>
<gene>
    <name evidence="8" type="ORF">Cri9333_4579</name>
</gene>
<dbReference type="PROSITE" id="PS51679">
    <property type="entry name" value="SAM_MT_C5"/>
    <property type="match status" value="1"/>
</dbReference>
<dbReference type="InterPro" id="IPR001525">
    <property type="entry name" value="C5_MeTfrase"/>
</dbReference>
<dbReference type="GO" id="GO:0003677">
    <property type="term" value="F:DNA binding"/>
    <property type="evidence" value="ECO:0007669"/>
    <property type="project" value="TreeGrafter"/>
</dbReference>
<evidence type="ECO:0000313" key="9">
    <source>
        <dbReference type="Proteomes" id="UP000010472"/>
    </source>
</evidence>
<proteinExistence type="inferred from homology"/>
<accession>K9W6C6</accession>
<evidence type="ECO:0000256" key="3">
    <source>
        <dbReference type="ARBA" id="ARBA00022691"/>
    </source>
</evidence>
<dbReference type="PROSITE" id="PS00094">
    <property type="entry name" value="C5_MTASE_1"/>
    <property type="match status" value="1"/>
</dbReference>
<keyword evidence="1 5" id="KW-0489">Methyltransferase</keyword>
<dbReference type="InterPro" id="IPR018117">
    <property type="entry name" value="C5_DNA_meth_AS"/>
</dbReference>
<dbReference type="RefSeq" id="WP_015205450.1">
    <property type="nucleotide sequence ID" value="NC_019753.1"/>
</dbReference>
<dbReference type="GO" id="GO:0009307">
    <property type="term" value="P:DNA restriction-modification system"/>
    <property type="evidence" value="ECO:0007669"/>
    <property type="project" value="UniProtKB-KW"/>
</dbReference>
<dbReference type="REBASE" id="57999">
    <property type="entry name" value="M.Cep9333ORF4579P"/>
</dbReference>
<reference evidence="8 9" key="1">
    <citation type="submission" date="2012-06" db="EMBL/GenBank/DDBJ databases">
        <title>Finished chromosome of genome of Crinalium epipsammum PCC 9333.</title>
        <authorList>
            <consortium name="US DOE Joint Genome Institute"/>
            <person name="Gugger M."/>
            <person name="Coursin T."/>
            <person name="Rippka R."/>
            <person name="Tandeau De Marsac N."/>
            <person name="Huntemann M."/>
            <person name="Wei C.-L."/>
            <person name="Han J."/>
            <person name="Detter J.C."/>
            <person name="Han C."/>
            <person name="Tapia R."/>
            <person name="Davenport K."/>
            <person name="Daligault H."/>
            <person name="Erkkila T."/>
            <person name="Gu W."/>
            <person name="Munk A.C.C."/>
            <person name="Teshima H."/>
            <person name="Xu Y."/>
            <person name="Chain P."/>
            <person name="Chen A."/>
            <person name="Krypides N."/>
            <person name="Mavromatis K."/>
            <person name="Markowitz V."/>
            <person name="Szeto E."/>
            <person name="Ivanova N."/>
            <person name="Mikhailova N."/>
            <person name="Ovchinnikova G."/>
            <person name="Pagani I."/>
            <person name="Pati A."/>
            <person name="Goodwin L."/>
            <person name="Peters L."/>
            <person name="Pitluck S."/>
            <person name="Woyke T."/>
            <person name="Kerfeld C."/>
        </authorList>
    </citation>
    <scope>NUCLEOTIDE SEQUENCE [LARGE SCALE GENOMIC DNA]</scope>
    <source>
        <strain evidence="8 9">PCC 9333</strain>
    </source>
</reference>
<comment type="catalytic activity">
    <reaction evidence="7">
        <text>a 2'-deoxycytidine in DNA + S-adenosyl-L-methionine = a 5-methyl-2'-deoxycytidine in DNA + S-adenosyl-L-homocysteine + H(+)</text>
        <dbReference type="Rhea" id="RHEA:13681"/>
        <dbReference type="Rhea" id="RHEA-COMP:11369"/>
        <dbReference type="Rhea" id="RHEA-COMP:11370"/>
        <dbReference type="ChEBI" id="CHEBI:15378"/>
        <dbReference type="ChEBI" id="CHEBI:57856"/>
        <dbReference type="ChEBI" id="CHEBI:59789"/>
        <dbReference type="ChEBI" id="CHEBI:85452"/>
        <dbReference type="ChEBI" id="CHEBI:85454"/>
        <dbReference type="EC" id="2.1.1.37"/>
    </reaction>
</comment>
<dbReference type="Pfam" id="PF00145">
    <property type="entry name" value="DNA_methylase"/>
    <property type="match status" value="1"/>
</dbReference>
<evidence type="ECO:0000313" key="8">
    <source>
        <dbReference type="EMBL" id="AFZ15359.1"/>
    </source>
</evidence>
<dbReference type="KEGG" id="cep:Cri9333_4579"/>
<name>K9W6C6_9CYAN</name>
<dbReference type="PANTHER" id="PTHR10629">
    <property type="entry name" value="CYTOSINE-SPECIFIC METHYLTRANSFERASE"/>
    <property type="match status" value="1"/>
</dbReference>
<dbReference type="Gene3D" id="3.40.50.150">
    <property type="entry name" value="Vaccinia Virus protein VP39"/>
    <property type="match status" value="1"/>
</dbReference>
<dbReference type="STRING" id="1173022.Cri9333_4579"/>
<dbReference type="PRINTS" id="PR00105">
    <property type="entry name" value="C5METTRFRASE"/>
</dbReference>
<dbReference type="InterPro" id="IPR050390">
    <property type="entry name" value="C5-Methyltransferase"/>
</dbReference>
<protein>
    <recommendedName>
        <fullName evidence="7">Cytosine-specific methyltransferase</fullName>
        <ecNumber evidence="7">2.1.1.37</ecNumber>
    </recommendedName>
</protein>
<dbReference type="EC" id="2.1.1.37" evidence="7"/>
<evidence type="ECO:0000256" key="2">
    <source>
        <dbReference type="ARBA" id="ARBA00022679"/>
    </source>
</evidence>
<dbReference type="Proteomes" id="UP000010472">
    <property type="component" value="Chromosome"/>
</dbReference>
<evidence type="ECO:0000256" key="4">
    <source>
        <dbReference type="ARBA" id="ARBA00022747"/>
    </source>
</evidence>
<dbReference type="SUPFAM" id="SSF53335">
    <property type="entry name" value="S-adenosyl-L-methionine-dependent methyltransferases"/>
    <property type="match status" value="1"/>
</dbReference>
<keyword evidence="9" id="KW-1185">Reference proteome</keyword>
<dbReference type="Gene3D" id="3.90.120.10">
    <property type="entry name" value="DNA Methylase, subunit A, domain 2"/>
    <property type="match status" value="1"/>
</dbReference>
<dbReference type="GO" id="GO:0044027">
    <property type="term" value="P:negative regulation of gene expression via chromosomal CpG island methylation"/>
    <property type="evidence" value="ECO:0007669"/>
    <property type="project" value="TreeGrafter"/>
</dbReference>
<dbReference type="AlphaFoldDB" id="K9W6C6"/>
<evidence type="ECO:0000256" key="6">
    <source>
        <dbReference type="RuleBase" id="RU000416"/>
    </source>
</evidence>
<feature type="active site" evidence="5">
    <location>
        <position position="75"/>
    </location>
</feature>
<dbReference type="GO" id="GO:0032259">
    <property type="term" value="P:methylation"/>
    <property type="evidence" value="ECO:0007669"/>
    <property type="project" value="UniProtKB-KW"/>
</dbReference>
<dbReference type="InterPro" id="IPR029063">
    <property type="entry name" value="SAM-dependent_MTases_sf"/>
</dbReference>
<keyword evidence="3 5" id="KW-0949">S-adenosyl-L-methionine</keyword>
<dbReference type="NCBIfam" id="TIGR00675">
    <property type="entry name" value="dcm"/>
    <property type="match status" value="1"/>
</dbReference>
<organism evidence="8 9">
    <name type="scientific">Crinalium epipsammum PCC 9333</name>
    <dbReference type="NCBI Taxonomy" id="1173022"/>
    <lineage>
        <taxon>Bacteria</taxon>
        <taxon>Bacillati</taxon>
        <taxon>Cyanobacteriota</taxon>
        <taxon>Cyanophyceae</taxon>
        <taxon>Gomontiellales</taxon>
        <taxon>Gomontiellaceae</taxon>
        <taxon>Crinalium</taxon>
    </lineage>
</organism>
<sequence length="395" mass="45112">MTLTYIDFFSGAGGWSCGFKMAGLKHIGAYDFNESACRTAKYNISENVKCVDLNTFDVRTILDGNVDIVVGSPPCQGFSNEGYKNEKDPRNSLVWKFFDFIEILTPKVWIFENVPGFKTSYKGIYFKQLQQRLELMPAYQWNYFILNSSDYGVPQKRSRFFAIGAKKFQPQRPEATHSKLGEVLGTDKAISLWESISDLPKIGIGEKKGIFEYDKPAECEYQKWARLGSNIIKNHTSQNHSQRVLEKIKSVPMGSGMEVFVNKYQENKVVYCGGYRRAVKDEPSYTAYWTRGMTSIHPEEHRFLSPRECARIQSFPDSFIFQGTTIENYTQICNAVPPLVARSFARSLLKVLKGIDIPAIPWNSTKTVENNDKNILLKSNEVLEKPNYLQLKLPV</sequence>
<evidence type="ECO:0000256" key="5">
    <source>
        <dbReference type="PROSITE-ProRule" id="PRU01016"/>
    </source>
</evidence>
<comment type="similarity">
    <text evidence="5 6">Belongs to the class I-like SAM-binding methyltransferase superfamily. C5-methyltransferase family.</text>
</comment>
<evidence type="ECO:0000256" key="7">
    <source>
        <dbReference type="RuleBase" id="RU000417"/>
    </source>
</evidence>
<dbReference type="GO" id="GO:0003886">
    <property type="term" value="F:DNA (cytosine-5-)-methyltransferase activity"/>
    <property type="evidence" value="ECO:0007669"/>
    <property type="project" value="UniProtKB-EC"/>
</dbReference>
<dbReference type="eggNOG" id="COG0270">
    <property type="taxonomic scope" value="Bacteria"/>
</dbReference>
<keyword evidence="4" id="KW-0680">Restriction system</keyword>
<dbReference type="HOGENOM" id="CLU_006958_2_2_3"/>
<keyword evidence="2 5" id="KW-0808">Transferase</keyword>
<dbReference type="EMBL" id="CP003620">
    <property type="protein sequence ID" value="AFZ15359.1"/>
    <property type="molecule type" value="Genomic_DNA"/>
</dbReference>